<dbReference type="CDD" id="cd23823">
    <property type="entry name" value="RWD_GCN2"/>
    <property type="match status" value="1"/>
</dbReference>
<protein>
    <submittedName>
        <fullName evidence="3">Protein gir2</fullName>
    </submittedName>
</protein>
<dbReference type="InterPro" id="IPR040213">
    <property type="entry name" value="GIR2-like"/>
</dbReference>
<accession>A0ABY8ET78</accession>
<organism evidence="3 4">
    <name type="scientific">Malassezia furfur</name>
    <name type="common">Pityriasis versicolor infection agent</name>
    <name type="synonym">Pityrosporum furfur</name>
    <dbReference type="NCBI Taxonomy" id="55194"/>
    <lineage>
        <taxon>Eukaryota</taxon>
        <taxon>Fungi</taxon>
        <taxon>Dikarya</taxon>
        <taxon>Basidiomycota</taxon>
        <taxon>Ustilaginomycotina</taxon>
        <taxon>Malasseziomycetes</taxon>
        <taxon>Malasseziales</taxon>
        <taxon>Malasseziaceae</taxon>
        <taxon>Malassezia</taxon>
    </lineage>
</organism>
<feature type="compositionally biased region" description="Basic and acidic residues" evidence="1">
    <location>
        <begin position="254"/>
        <end position="265"/>
    </location>
</feature>
<keyword evidence="4" id="KW-1185">Reference proteome</keyword>
<dbReference type="Proteomes" id="UP000818624">
    <property type="component" value="Chromosome 3"/>
</dbReference>
<dbReference type="SMART" id="SM00591">
    <property type="entry name" value="RWD"/>
    <property type="match status" value="1"/>
</dbReference>
<name>A0ABY8ET78_MALFU</name>
<dbReference type="PANTHER" id="PTHR12292">
    <property type="entry name" value="RWD DOMAIN-CONTAINING PROTEIN"/>
    <property type="match status" value="1"/>
</dbReference>
<feature type="compositionally biased region" description="Acidic residues" evidence="1">
    <location>
        <begin position="266"/>
        <end position="282"/>
    </location>
</feature>
<evidence type="ECO:0000313" key="3">
    <source>
        <dbReference type="EMBL" id="WFD48747.1"/>
    </source>
</evidence>
<dbReference type="Gene3D" id="3.10.110.10">
    <property type="entry name" value="Ubiquitin Conjugating Enzyme"/>
    <property type="match status" value="1"/>
</dbReference>
<evidence type="ECO:0000256" key="1">
    <source>
        <dbReference type="SAM" id="MobiDB-lite"/>
    </source>
</evidence>
<dbReference type="InterPro" id="IPR006575">
    <property type="entry name" value="RWD_dom"/>
</dbReference>
<dbReference type="EMBL" id="CP046236">
    <property type="protein sequence ID" value="WFD48747.1"/>
    <property type="molecule type" value="Genomic_DNA"/>
</dbReference>
<reference evidence="3 4" key="1">
    <citation type="journal article" date="2020" name="Elife">
        <title>Loss of centromere function drives karyotype evolution in closely related Malassezia species.</title>
        <authorList>
            <person name="Sankaranarayanan S.R."/>
            <person name="Ianiri G."/>
            <person name="Coelho M.A."/>
            <person name="Reza M.H."/>
            <person name="Thimmappa B.C."/>
            <person name="Ganguly P."/>
            <person name="Vadnala R.N."/>
            <person name="Sun S."/>
            <person name="Siddharthan R."/>
            <person name="Tellgren-Roth C."/>
            <person name="Dawson T.L."/>
            <person name="Heitman J."/>
            <person name="Sanyal K."/>
        </authorList>
    </citation>
    <scope>NUCLEOTIDE SEQUENCE [LARGE SCALE GENOMIC DNA]</scope>
    <source>
        <strain evidence="3">CBS14141</strain>
    </source>
</reference>
<evidence type="ECO:0000313" key="4">
    <source>
        <dbReference type="Proteomes" id="UP000818624"/>
    </source>
</evidence>
<gene>
    <name evidence="3" type="primary">GIR2</name>
    <name evidence="3" type="ORF">GLX27_003418</name>
</gene>
<feature type="compositionally biased region" description="Basic and acidic residues" evidence="1">
    <location>
        <begin position="206"/>
        <end position="228"/>
    </location>
</feature>
<proteinExistence type="predicted"/>
<dbReference type="InterPro" id="IPR016135">
    <property type="entry name" value="UBQ-conjugating_enzyme/RWD"/>
</dbReference>
<feature type="region of interest" description="Disordered" evidence="1">
    <location>
        <begin position="206"/>
        <end position="282"/>
    </location>
</feature>
<dbReference type="PROSITE" id="PS50908">
    <property type="entry name" value="RWD"/>
    <property type="match status" value="1"/>
</dbReference>
<feature type="domain" description="RWD" evidence="2">
    <location>
        <begin position="13"/>
        <end position="144"/>
    </location>
</feature>
<dbReference type="Pfam" id="PF05773">
    <property type="entry name" value="RWD"/>
    <property type="match status" value="1"/>
</dbReference>
<dbReference type="SUPFAM" id="SSF54495">
    <property type="entry name" value="UBC-like"/>
    <property type="match status" value="1"/>
</dbReference>
<sequence>MVSAEEHAQVLAEELEVLESIYTEELEKVTPEQLRIRIVPEDYEEGKVYPVLSLEVRYTPDYPDAVPEMAVRVIEDANEALGAAPSEEDAEASTDADASAPLVSDARAGVQQLRAELDQVAEDSLGMPMVFTLASHLRESLTTYLQNEAKAAEERASRQRDAEIAAEEEKFRGTAVTAERFLAWRVRFMQEQQARRDKAEAEKMAAMSNKEREEYKRYKQKPTGRELFSKQGTVEEEKDADDSVKEVDWSLYDRAAREQQARDTLADEEEQEGLVPNDSDEE</sequence>
<evidence type="ECO:0000259" key="2">
    <source>
        <dbReference type="PROSITE" id="PS50908"/>
    </source>
</evidence>